<dbReference type="PANTHER" id="PTHR23403">
    <property type="entry name" value="TREHALASE"/>
    <property type="match status" value="1"/>
</dbReference>
<comment type="catalytic activity">
    <reaction evidence="4">
        <text>alpha,alpha-trehalose + H2O = alpha-D-glucose + beta-D-glucose</text>
        <dbReference type="Rhea" id="RHEA:32675"/>
        <dbReference type="ChEBI" id="CHEBI:15377"/>
        <dbReference type="ChEBI" id="CHEBI:15903"/>
        <dbReference type="ChEBI" id="CHEBI:16551"/>
        <dbReference type="ChEBI" id="CHEBI:17925"/>
        <dbReference type="EC" id="3.2.1.28"/>
    </reaction>
</comment>
<sequence>MVSRWATAALAAAAFASRTAALYVNGSVTAPCDSPLYCQGEILKSIELAHPFVDSKTFVDMPTTKPVDEVIAAFNQLTKPLSNNSELNDFLSNYFAPAGGELEEVSVDELATNPTFLNKVNDTVIKEFVNAVIGIWPDLTRKYAGHQSCDGCANSFIPVNHTFVVAGGRFREPYYWDSYWILEGLLRTGGAFTQISKNIIENFLDLVDKIGFVPNGARLYYMNRSQPPVLPLMVKTYVDYTNDTSILASAIPLLIKEHNFWTNNRSVEFTGPDGKTYSLNRFHVDNNQPRPESYREDWITANNQSYYASSGIIYPETAPLNDSQKATLYANLASGAESGSDYGSRWLRTPGDAARDVYFPLRSLNVLESIPVDLNSLLYQNEVIIGNYLAQTNQTSAAQAWADRAKKRSDAMFALMWNSTLWSYFDYNLTSKAQNIYINADGDALASETAGAPAGGQVFFNVAQLWPFWTGAAPAQLKNNPLAVQRAFSRVDALLDSKNGGVPTSNYLTGQQWDQPNVWPPHQHTLMKGLLNTPPTFGVDDPAYVAVQNLSLRIAQRYLDSTFCTWYATGGSTSATPKLQGLGPTAVGTMFEKYADNATNVAGGGGEYSVVEGFGWTNGVLIWAADTFAGKLKRPNCGNITAANVSTGGSKKKRGLGQRAVELDHWDAAWTKKFGKRAALLKDE</sequence>
<dbReference type="Pfam" id="PF01204">
    <property type="entry name" value="Trehalase"/>
    <property type="match status" value="1"/>
</dbReference>
<dbReference type="Gene3D" id="1.50.10.10">
    <property type="match status" value="1"/>
</dbReference>
<gene>
    <name evidence="6" type="ORF">B0T17DRAFT_496306</name>
</gene>
<evidence type="ECO:0000256" key="1">
    <source>
        <dbReference type="ARBA" id="ARBA00005615"/>
    </source>
</evidence>
<dbReference type="InterPro" id="IPR018232">
    <property type="entry name" value="Glyco_hydro_37_CS"/>
</dbReference>
<evidence type="ECO:0000256" key="5">
    <source>
        <dbReference type="SAM" id="SignalP"/>
    </source>
</evidence>
<dbReference type="EC" id="3.2.1.28" evidence="4"/>
<name>A0AA40BYH0_9PEZI</name>
<evidence type="ECO:0000256" key="4">
    <source>
        <dbReference type="RuleBase" id="RU361180"/>
    </source>
</evidence>
<dbReference type="PANTHER" id="PTHR23403:SF1">
    <property type="entry name" value="TREHALASE"/>
    <property type="match status" value="1"/>
</dbReference>
<keyword evidence="7" id="KW-1185">Reference proteome</keyword>
<evidence type="ECO:0000256" key="3">
    <source>
        <dbReference type="ARBA" id="ARBA00023295"/>
    </source>
</evidence>
<dbReference type="InterPro" id="IPR012341">
    <property type="entry name" value="6hp_glycosidase-like_sf"/>
</dbReference>
<dbReference type="PROSITE" id="PS00928">
    <property type="entry name" value="TREHALASE_2"/>
    <property type="match status" value="1"/>
</dbReference>
<comment type="caution">
    <text evidence="6">The sequence shown here is derived from an EMBL/GenBank/DDBJ whole genome shotgun (WGS) entry which is preliminary data.</text>
</comment>
<dbReference type="EMBL" id="JAULSR010000005">
    <property type="protein sequence ID" value="KAK0618184.1"/>
    <property type="molecule type" value="Genomic_DNA"/>
</dbReference>
<dbReference type="InterPro" id="IPR001661">
    <property type="entry name" value="Glyco_hydro_37"/>
</dbReference>
<keyword evidence="5" id="KW-0732">Signal</keyword>
<protein>
    <recommendedName>
        <fullName evidence="4">Trehalase</fullName>
        <ecNumber evidence="4">3.2.1.28</ecNumber>
    </recommendedName>
    <alternativeName>
        <fullName evidence="4">Alpha-trehalose glucohydrolase</fullName>
    </alternativeName>
</protein>
<keyword evidence="2 4" id="KW-0378">Hydrolase</keyword>
<organism evidence="6 7">
    <name type="scientific">Bombardia bombarda</name>
    <dbReference type="NCBI Taxonomy" id="252184"/>
    <lineage>
        <taxon>Eukaryota</taxon>
        <taxon>Fungi</taxon>
        <taxon>Dikarya</taxon>
        <taxon>Ascomycota</taxon>
        <taxon>Pezizomycotina</taxon>
        <taxon>Sordariomycetes</taxon>
        <taxon>Sordariomycetidae</taxon>
        <taxon>Sordariales</taxon>
        <taxon>Lasiosphaeriaceae</taxon>
        <taxon>Bombardia</taxon>
    </lineage>
</organism>
<keyword evidence="3 4" id="KW-0326">Glycosidase</keyword>
<feature type="chain" id="PRO_5041312095" description="Trehalase" evidence="5">
    <location>
        <begin position="22"/>
        <end position="684"/>
    </location>
</feature>
<dbReference type="Proteomes" id="UP001174934">
    <property type="component" value="Unassembled WGS sequence"/>
</dbReference>
<dbReference type="PRINTS" id="PR00744">
    <property type="entry name" value="GLHYDRLASE37"/>
</dbReference>
<comment type="similarity">
    <text evidence="1 4">Belongs to the glycosyl hydrolase 37 family.</text>
</comment>
<evidence type="ECO:0000313" key="6">
    <source>
        <dbReference type="EMBL" id="KAK0618184.1"/>
    </source>
</evidence>
<feature type="signal peptide" evidence="5">
    <location>
        <begin position="1"/>
        <end position="21"/>
    </location>
</feature>
<evidence type="ECO:0000256" key="2">
    <source>
        <dbReference type="ARBA" id="ARBA00022801"/>
    </source>
</evidence>
<accession>A0AA40BYH0</accession>
<dbReference type="GO" id="GO:0005993">
    <property type="term" value="P:trehalose catabolic process"/>
    <property type="evidence" value="ECO:0007669"/>
    <property type="project" value="TreeGrafter"/>
</dbReference>
<evidence type="ECO:0000313" key="7">
    <source>
        <dbReference type="Proteomes" id="UP001174934"/>
    </source>
</evidence>
<dbReference type="InterPro" id="IPR008928">
    <property type="entry name" value="6-hairpin_glycosidase_sf"/>
</dbReference>
<dbReference type="AlphaFoldDB" id="A0AA40BYH0"/>
<dbReference type="GO" id="GO:0004555">
    <property type="term" value="F:alpha,alpha-trehalase activity"/>
    <property type="evidence" value="ECO:0007669"/>
    <property type="project" value="UniProtKB-EC"/>
</dbReference>
<proteinExistence type="inferred from homology"/>
<reference evidence="6" key="1">
    <citation type="submission" date="2023-06" db="EMBL/GenBank/DDBJ databases">
        <title>Genome-scale phylogeny and comparative genomics of the fungal order Sordariales.</title>
        <authorList>
            <consortium name="Lawrence Berkeley National Laboratory"/>
            <person name="Hensen N."/>
            <person name="Bonometti L."/>
            <person name="Westerberg I."/>
            <person name="Brannstrom I.O."/>
            <person name="Guillou S."/>
            <person name="Cros-Aarteil S."/>
            <person name="Calhoun S."/>
            <person name="Haridas S."/>
            <person name="Kuo A."/>
            <person name="Mondo S."/>
            <person name="Pangilinan J."/>
            <person name="Riley R."/>
            <person name="LaButti K."/>
            <person name="Andreopoulos B."/>
            <person name="Lipzen A."/>
            <person name="Chen C."/>
            <person name="Yanf M."/>
            <person name="Daum C."/>
            <person name="Ng V."/>
            <person name="Clum A."/>
            <person name="Steindorff A."/>
            <person name="Ohm R."/>
            <person name="Martin F."/>
            <person name="Silar P."/>
            <person name="Natvig D."/>
            <person name="Lalanne C."/>
            <person name="Gautier V."/>
            <person name="Ament-velasquez S.L."/>
            <person name="Kruys A."/>
            <person name="Hutchinson M.I."/>
            <person name="Powell A.J."/>
            <person name="Barry K."/>
            <person name="Miller A.N."/>
            <person name="Grigoriev I.V."/>
            <person name="Debuchy R."/>
            <person name="Gladieux P."/>
            <person name="Thoren M.H."/>
            <person name="Johannesson H."/>
        </authorList>
    </citation>
    <scope>NUCLEOTIDE SEQUENCE</scope>
    <source>
        <strain evidence="6">SMH3391-2</strain>
    </source>
</reference>
<dbReference type="SUPFAM" id="SSF48208">
    <property type="entry name" value="Six-hairpin glycosidases"/>
    <property type="match status" value="1"/>
</dbReference>